<reference evidence="1 2" key="1">
    <citation type="submission" date="2015-09" db="EMBL/GenBank/DDBJ databases">
        <title>Trachymyrmex zeteki WGS genome.</title>
        <authorList>
            <person name="Nygaard S."/>
            <person name="Hu H."/>
            <person name="Boomsma J."/>
            <person name="Zhang G."/>
        </authorList>
    </citation>
    <scope>NUCLEOTIDE SEQUENCE [LARGE SCALE GENOMIC DNA]</scope>
    <source>
        <strain evidence="1">Tzet28-1</strain>
        <tissue evidence="1">Whole body</tissue>
    </source>
</reference>
<keyword evidence="2" id="KW-1185">Reference proteome</keyword>
<dbReference type="PANTHER" id="PTHR31511:SF12">
    <property type="entry name" value="RHO TERMINATION FACTOR N-TERMINAL DOMAIN-CONTAINING PROTEIN"/>
    <property type="match status" value="1"/>
</dbReference>
<dbReference type="Proteomes" id="UP000075809">
    <property type="component" value="Unassembled WGS sequence"/>
</dbReference>
<dbReference type="PANTHER" id="PTHR31511">
    <property type="entry name" value="PROTEIN CBG23764"/>
    <property type="match status" value="1"/>
</dbReference>
<dbReference type="GO" id="GO:0071897">
    <property type="term" value="P:DNA biosynthetic process"/>
    <property type="evidence" value="ECO:0007669"/>
    <property type="project" value="UniProtKB-ARBA"/>
</dbReference>
<dbReference type="InterPro" id="IPR043502">
    <property type="entry name" value="DNA/RNA_pol_sf"/>
</dbReference>
<dbReference type="EMBL" id="KQ982830">
    <property type="protein sequence ID" value="KYQ50098.1"/>
    <property type="molecule type" value="Genomic_DNA"/>
</dbReference>
<dbReference type="AlphaFoldDB" id="A0A151WQL6"/>
<organism evidence="1 2">
    <name type="scientific">Mycetomoellerius zeteki</name>
    <dbReference type="NCBI Taxonomy" id="64791"/>
    <lineage>
        <taxon>Eukaryota</taxon>
        <taxon>Metazoa</taxon>
        <taxon>Ecdysozoa</taxon>
        <taxon>Arthropoda</taxon>
        <taxon>Hexapoda</taxon>
        <taxon>Insecta</taxon>
        <taxon>Pterygota</taxon>
        <taxon>Neoptera</taxon>
        <taxon>Endopterygota</taxon>
        <taxon>Hymenoptera</taxon>
        <taxon>Apocrita</taxon>
        <taxon>Aculeata</taxon>
        <taxon>Formicoidea</taxon>
        <taxon>Formicidae</taxon>
        <taxon>Myrmicinae</taxon>
        <taxon>Mycetomoellerius</taxon>
    </lineage>
</organism>
<proteinExistence type="predicted"/>
<gene>
    <name evidence="1" type="ORF">ALC60_10819</name>
</gene>
<dbReference type="SUPFAM" id="SSF56672">
    <property type="entry name" value="DNA/RNA polymerases"/>
    <property type="match status" value="1"/>
</dbReference>
<evidence type="ECO:0000313" key="1">
    <source>
        <dbReference type="EMBL" id="KYQ50098.1"/>
    </source>
</evidence>
<sequence length="348" mass="41502">VYLHYFGSSAKLEIHSEDCGKVNDCAIRMPSEDNKWLSFSNHCRKERVPFVIYADLECSLEKMDRDPNTSTYTIGYYTHCSYDDSLLKYRFRRDKDCMTWFIEELRNLAHNVQSILTKEKYISFTKSCITSYELDPAYYYTLSDFTWDMLKYTGVKFELLTDIDMVMFIERCIRGGLSQCSNRYAQIEFNTKFRTLAKNEFEKNLYKLMNNAVFGKTMENVRNHVNVRLVIRWDEKYGAETMIAKPNFHSKSGFFFFPENLVAIEMRDMCILDISKTCLYEFHHEYMASLYHEKCKIMYTETDSLIYHIECDNVYDILKRDINIRSVPIMTNLNSNRCDHYKRSRNDN</sequence>
<dbReference type="STRING" id="64791.A0A151WQL6"/>
<evidence type="ECO:0008006" key="3">
    <source>
        <dbReference type="Google" id="ProtNLM"/>
    </source>
</evidence>
<protein>
    <recommendedName>
        <fullName evidence="3">DNA-directed DNA polymerase</fullName>
    </recommendedName>
</protein>
<evidence type="ECO:0000313" key="2">
    <source>
        <dbReference type="Proteomes" id="UP000075809"/>
    </source>
</evidence>
<feature type="non-terminal residue" evidence="1">
    <location>
        <position position="1"/>
    </location>
</feature>
<name>A0A151WQL6_9HYME</name>
<accession>A0A151WQL6</accession>